<comment type="similarity">
    <text evidence="1 2">Belongs to the UPF0102 family.</text>
</comment>
<dbReference type="RefSeq" id="WP_341877310.1">
    <property type="nucleotide sequence ID" value="NZ_CP121687.1"/>
</dbReference>
<dbReference type="InterPro" id="IPR011335">
    <property type="entry name" value="Restrct_endonuc-II-like"/>
</dbReference>
<dbReference type="CDD" id="cd20736">
    <property type="entry name" value="PoNe_Nuclease"/>
    <property type="match status" value="1"/>
</dbReference>
<organism evidence="3 4">
    <name type="scientific">Defluviitalea saccharophila</name>
    <dbReference type="NCBI Taxonomy" id="879970"/>
    <lineage>
        <taxon>Bacteria</taxon>
        <taxon>Bacillati</taxon>
        <taxon>Bacillota</taxon>
        <taxon>Clostridia</taxon>
        <taxon>Lachnospirales</taxon>
        <taxon>Defluviitaleaceae</taxon>
        <taxon>Defluviitalea</taxon>
    </lineage>
</organism>
<dbReference type="Pfam" id="PF02021">
    <property type="entry name" value="UPF0102"/>
    <property type="match status" value="1"/>
</dbReference>
<dbReference type="Proteomes" id="UP001486565">
    <property type="component" value="Chromosome"/>
</dbReference>
<protein>
    <recommendedName>
        <fullName evidence="2">UPF0102 protein QBE51_02110</fullName>
    </recommendedName>
</protein>
<dbReference type="HAMAP" id="MF_00048">
    <property type="entry name" value="UPF0102"/>
    <property type="match status" value="1"/>
</dbReference>
<dbReference type="PANTHER" id="PTHR34039">
    <property type="entry name" value="UPF0102 PROTEIN YRAN"/>
    <property type="match status" value="1"/>
</dbReference>
<evidence type="ECO:0000256" key="2">
    <source>
        <dbReference type="HAMAP-Rule" id="MF_00048"/>
    </source>
</evidence>
<dbReference type="InterPro" id="IPR011856">
    <property type="entry name" value="tRNA_endonuc-like_dom_sf"/>
</dbReference>
<evidence type="ECO:0000256" key="1">
    <source>
        <dbReference type="ARBA" id="ARBA00006738"/>
    </source>
</evidence>
<dbReference type="EMBL" id="CP121687">
    <property type="protein sequence ID" value="WZL70347.1"/>
    <property type="molecule type" value="Genomic_DNA"/>
</dbReference>
<accession>A0ABZ2Y4S6</accession>
<gene>
    <name evidence="3" type="ORF">QBE51_02110</name>
</gene>
<dbReference type="InterPro" id="IPR003509">
    <property type="entry name" value="UPF0102_YraN-like"/>
</dbReference>
<evidence type="ECO:0000313" key="3">
    <source>
        <dbReference type="EMBL" id="WZL70347.1"/>
    </source>
</evidence>
<reference evidence="3 4" key="1">
    <citation type="submission" date="2023-03" db="EMBL/GenBank/DDBJ databases">
        <title>Novel Species.</title>
        <authorList>
            <person name="Ma S."/>
        </authorList>
    </citation>
    <scope>NUCLEOTIDE SEQUENCE [LARGE SCALE GENOMIC DNA]</scope>
    <source>
        <strain evidence="3 4">LIND6LT2</strain>
    </source>
</reference>
<dbReference type="SUPFAM" id="SSF52980">
    <property type="entry name" value="Restriction endonuclease-like"/>
    <property type="match status" value="1"/>
</dbReference>
<keyword evidence="4" id="KW-1185">Reference proteome</keyword>
<evidence type="ECO:0000313" key="4">
    <source>
        <dbReference type="Proteomes" id="UP001486565"/>
    </source>
</evidence>
<dbReference type="NCBIfam" id="NF009150">
    <property type="entry name" value="PRK12497.1-3"/>
    <property type="match status" value="1"/>
</dbReference>
<sequence length="120" mass="14376">MNNKRNIGSWGEEIGSDFLQKQGLKIREKNFRCKIGEVDIIAEENEYLVFVEVKYRKDLSHGYPREAVNYYKQKTISKVALWYIKKYNLWNRPCRFDVLEILGRYPNLKMTLIKNAFYAN</sequence>
<proteinExistence type="inferred from homology"/>
<dbReference type="PANTHER" id="PTHR34039:SF1">
    <property type="entry name" value="UPF0102 PROTEIN YRAN"/>
    <property type="match status" value="1"/>
</dbReference>
<dbReference type="Gene3D" id="3.40.1350.10">
    <property type="match status" value="1"/>
</dbReference>
<name>A0ABZ2Y4S6_9FIRM</name>